<proteinExistence type="predicted"/>
<name>A0A3N4K7Z5_9PEZI</name>
<dbReference type="Proteomes" id="UP000276215">
    <property type="component" value="Unassembled WGS sequence"/>
</dbReference>
<accession>A0A3N4K7Z5</accession>
<protein>
    <submittedName>
        <fullName evidence="1">Uncharacterized protein</fullName>
    </submittedName>
</protein>
<dbReference type="AlphaFoldDB" id="A0A3N4K7Z5"/>
<dbReference type="EMBL" id="ML120353">
    <property type="protein sequence ID" value="RPB05392.1"/>
    <property type="molecule type" value="Genomic_DNA"/>
</dbReference>
<sequence length="58" mass="6482">MDLFVGESSLLRTNPLGIYPPAPIQTVLAIRDFVQNLSITDEKSGTLGIRYSEVRLYL</sequence>
<evidence type="ECO:0000313" key="1">
    <source>
        <dbReference type="EMBL" id="RPB05392.1"/>
    </source>
</evidence>
<evidence type="ECO:0000313" key="2">
    <source>
        <dbReference type="Proteomes" id="UP000276215"/>
    </source>
</evidence>
<gene>
    <name evidence="1" type="ORF">L873DRAFT_1797734</name>
</gene>
<organism evidence="1 2">
    <name type="scientific">Choiromyces venosus 120613-1</name>
    <dbReference type="NCBI Taxonomy" id="1336337"/>
    <lineage>
        <taxon>Eukaryota</taxon>
        <taxon>Fungi</taxon>
        <taxon>Dikarya</taxon>
        <taxon>Ascomycota</taxon>
        <taxon>Pezizomycotina</taxon>
        <taxon>Pezizomycetes</taxon>
        <taxon>Pezizales</taxon>
        <taxon>Tuberaceae</taxon>
        <taxon>Choiromyces</taxon>
    </lineage>
</organism>
<reference evidence="1 2" key="1">
    <citation type="journal article" date="2018" name="Nat. Ecol. Evol.">
        <title>Pezizomycetes genomes reveal the molecular basis of ectomycorrhizal truffle lifestyle.</title>
        <authorList>
            <person name="Murat C."/>
            <person name="Payen T."/>
            <person name="Noel B."/>
            <person name="Kuo A."/>
            <person name="Morin E."/>
            <person name="Chen J."/>
            <person name="Kohler A."/>
            <person name="Krizsan K."/>
            <person name="Balestrini R."/>
            <person name="Da Silva C."/>
            <person name="Montanini B."/>
            <person name="Hainaut M."/>
            <person name="Levati E."/>
            <person name="Barry K.W."/>
            <person name="Belfiori B."/>
            <person name="Cichocki N."/>
            <person name="Clum A."/>
            <person name="Dockter R.B."/>
            <person name="Fauchery L."/>
            <person name="Guy J."/>
            <person name="Iotti M."/>
            <person name="Le Tacon F."/>
            <person name="Lindquist E.A."/>
            <person name="Lipzen A."/>
            <person name="Malagnac F."/>
            <person name="Mello A."/>
            <person name="Molinier V."/>
            <person name="Miyauchi S."/>
            <person name="Poulain J."/>
            <person name="Riccioni C."/>
            <person name="Rubini A."/>
            <person name="Sitrit Y."/>
            <person name="Splivallo R."/>
            <person name="Traeger S."/>
            <person name="Wang M."/>
            <person name="Zifcakova L."/>
            <person name="Wipf D."/>
            <person name="Zambonelli A."/>
            <person name="Paolocci F."/>
            <person name="Nowrousian M."/>
            <person name="Ottonello S."/>
            <person name="Baldrian P."/>
            <person name="Spatafora J.W."/>
            <person name="Henrissat B."/>
            <person name="Nagy L.G."/>
            <person name="Aury J.M."/>
            <person name="Wincker P."/>
            <person name="Grigoriev I.V."/>
            <person name="Bonfante P."/>
            <person name="Martin F.M."/>
        </authorList>
    </citation>
    <scope>NUCLEOTIDE SEQUENCE [LARGE SCALE GENOMIC DNA]</scope>
    <source>
        <strain evidence="1 2">120613-1</strain>
    </source>
</reference>
<keyword evidence="2" id="KW-1185">Reference proteome</keyword>